<comment type="subcellular location">
    <subcellularLocation>
        <location evidence="1">Membrane</location>
        <topology evidence="1">Multi-pass membrane protein</topology>
    </subcellularLocation>
</comment>
<dbReference type="Proteomes" id="UP000239757">
    <property type="component" value="Unassembled WGS sequence"/>
</dbReference>
<keyword evidence="6 10" id="KW-1133">Transmembrane helix</keyword>
<dbReference type="OrthoDB" id="2687058at2759"/>
<reference evidence="14 15" key="1">
    <citation type="submission" date="2015-01" db="EMBL/GenBank/DDBJ databases">
        <title>Genome of allotetraploid Gossypium barbadense reveals genomic plasticity and fiber elongation in cotton evolution.</title>
        <authorList>
            <person name="Chen X."/>
            <person name="Liu X."/>
            <person name="Zhao B."/>
            <person name="Zheng H."/>
            <person name="Hu Y."/>
            <person name="Lu G."/>
            <person name="Yang C."/>
            <person name="Chen J."/>
            <person name="Shan C."/>
            <person name="Zhang L."/>
            <person name="Zhou Y."/>
            <person name="Wang L."/>
            <person name="Guo W."/>
            <person name="Bai Y."/>
            <person name="Ruan J."/>
            <person name="Shangguan X."/>
            <person name="Mao Y."/>
            <person name="Jiang J."/>
            <person name="Zhu Y."/>
            <person name="Lei J."/>
            <person name="Kang H."/>
            <person name="Chen S."/>
            <person name="He X."/>
            <person name="Wang R."/>
            <person name="Wang Y."/>
            <person name="Chen J."/>
            <person name="Wang L."/>
            <person name="Yu S."/>
            <person name="Wang B."/>
            <person name="Wei J."/>
            <person name="Song S."/>
            <person name="Lu X."/>
            <person name="Gao Z."/>
            <person name="Gu W."/>
            <person name="Deng X."/>
            <person name="Ma D."/>
            <person name="Wang S."/>
            <person name="Liang W."/>
            <person name="Fang L."/>
            <person name="Cai C."/>
            <person name="Zhu X."/>
            <person name="Zhou B."/>
            <person name="Zhang Y."/>
            <person name="Chen Z."/>
            <person name="Xu S."/>
            <person name="Zhu R."/>
            <person name="Wang S."/>
            <person name="Zhang T."/>
            <person name="Zhao G."/>
        </authorList>
    </citation>
    <scope>NUCLEOTIDE SEQUENCE [LARGE SCALE GENOMIC DNA]</scope>
    <source>
        <strain evidence="15">cv. Xinhai21</strain>
        <tissue evidence="14">Leaf</tissue>
    </source>
</reference>
<dbReference type="InterPro" id="IPR057291">
    <property type="entry name" value="CHX17_2nd"/>
</dbReference>
<organism evidence="14 15">
    <name type="scientific">Gossypium barbadense</name>
    <name type="common">Sea Island cotton</name>
    <name type="synonym">Hibiscus barbadensis</name>
    <dbReference type="NCBI Taxonomy" id="3634"/>
    <lineage>
        <taxon>Eukaryota</taxon>
        <taxon>Viridiplantae</taxon>
        <taxon>Streptophyta</taxon>
        <taxon>Embryophyta</taxon>
        <taxon>Tracheophyta</taxon>
        <taxon>Spermatophyta</taxon>
        <taxon>Magnoliopsida</taxon>
        <taxon>eudicotyledons</taxon>
        <taxon>Gunneridae</taxon>
        <taxon>Pentapetalae</taxon>
        <taxon>rosids</taxon>
        <taxon>malvids</taxon>
        <taxon>Malvales</taxon>
        <taxon>Malvaceae</taxon>
        <taxon>Malvoideae</taxon>
        <taxon>Gossypium</taxon>
    </lineage>
</organism>
<keyword evidence="2" id="KW-0813">Transport</keyword>
<feature type="domain" description="Cation/H+ exchanger transmembrane" evidence="11">
    <location>
        <begin position="53"/>
        <end position="446"/>
    </location>
</feature>
<name>A0A2P5XJX2_GOSBA</name>
<evidence type="ECO:0000256" key="7">
    <source>
        <dbReference type="ARBA" id="ARBA00023065"/>
    </source>
</evidence>
<feature type="transmembrane region" description="Helical" evidence="10">
    <location>
        <begin position="428"/>
        <end position="450"/>
    </location>
</feature>
<dbReference type="Gene3D" id="3.40.50.12370">
    <property type="match status" value="1"/>
</dbReference>
<feature type="transmembrane region" description="Helical" evidence="10">
    <location>
        <begin position="397"/>
        <end position="416"/>
    </location>
</feature>
<dbReference type="GO" id="GO:0006885">
    <property type="term" value="P:regulation of pH"/>
    <property type="evidence" value="ECO:0007669"/>
    <property type="project" value="TreeGrafter"/>
</dbReference>
<feature type="transmembrane region" description="Helical" evidence="10">
    <location>
        <begin position="249"/>
        <end position="270"/>
    </location>
</feature>
<feature type="transmembrane region" description="Helical" evidence="10">
    <location>
        <begin position="114"/>
        <end position="136"/>
    </location>
</feature>
<keyword evidence="3" id="KW-0633">Potassium transport</keyword>
<evidence type="ECO:0000256" key="9">
    <source>
        <dbReference type="ARBA" id="ARBA00038341"/>
    </source>
</evidence>
<evidence type="ECO:0000313" key="15">
    <source>
        <dbReference type="Proteomes" id="UP000239757"/>
    </source>
</evidence>
<dbReference type="GO" id="GO:0012505">
    <property type="term" value="C:endomembrane system"/>
    <property type="evidence" value="ECO:0007669"/>
    <property type="project" value="TreeGrafter"/>
</dbReference>
<feature type="transmembrane region" description="Helical" evidence="10">
    <location>
        <begin position="336"/>
        <end position="355"/>
    </location>
</feature>
<feature type="transmembrane region" description="Helical" evidence="10">
    <location>
        <begin position="216"/>
        <end position="237"/>
    </location>
</feature>
<feature type="domain" description="Cation/H(+) antiporter central" evidence="12">
    <location>
        <begin position="503"/>
        <end position="643"/>
    </location>
</feature>
<dbReference type="InterPro" id="IPR057290">
    <property type="entry name" value="CHX17_C"/>
</dbReference>
<protein>
    <submittedName>
        <fullName evidence="14">Uncharacterized protein</fullName>
    </submittedName>
</protein>
<proteinExistence type="inferred from homology"/>
<dbReference type="Pfam" id="PF23259">
    <property type="entry name" value="CHX17_C"/>
    <property type="match status" value="1"/>
</dbReference>
<keyword evidence="4 10" id="KW-0812">Transmembrane</keyword>
<evidence type="ECO:0000256" key="6">
    <source>
        <dbReference type="ARBA" id="ARBA00022989"/>
    </source>
</evidence>
<evidence type="ECO:0000256" key="10">
    <source>
        <dbReference type="SAM" id="Phobius"/>
    </source>
</evidence>
<evidence type="ECO:0000313" key="14">
    <source>
        <dbReference type="EMBL" id="PPS03648.1"/>
    </source>
</evidence>
<feature type="transmembrane region" description="Helical" evidence="10">
    <location>
        <begin position="36"/>
        <end position="57"/>
    </location>
</feature>
<evidence type="ECO:0000259" key="13">
    <source>
        <dbReference type="Pfam" id="PF23259"/>
    </source>
</evidence>
<feature type="transmembrane region" description="Helical" evidence="10">
    <location>
        <begin position="309"/>
        <end position="330"/>
    </location>
</feature>
<dbReference type="InterPro" id="IPR006153">
    <property type="entry name" value="Cation/H_exchanger_TM"/>
</dbReference>
<feature type="transmembrane region" description="Helical" evidence="10">
    <location>
        <begin position="148"/>
        <end position="170"/>
    </location>
</feature>
<evidence type="ECO:0000259" key="12">
    <source>
        <dbReference type="Pfam" id="PF23256"/>
    </source>
</evidence>
<comment type="similarity">
    <text evidence="9">Belongs to the monovalent cation:proton antiporter 2 (CPA2) transporter (TC 2.A.37) family. CHX (TC 2.A.37.4) subfamily.</text>
</comment>
<keyword evidence="7" id="KW-0406">Ion transport</keyword>
<evidence type="ECO:0000256" key="2">
    <source>
        <dbReference type="ARBA" id="ARBA00022448"/>
    </source>
</evidence>
<dbReference type="Gene3D" id="1.20.1530.20">
    <property type="match status" value="1"/>
</dbReference>
<dbReference type="EMBL" id="KZ664715">
    <property type="protein sequence ID" value="PPS03648.1"/>
    <property type="molecule type" value="Genomic_DNA"/>
</dbReference>
<feature type="transmembrane region" description="Helical" evidence="10">
    <location>
        <begin position="367"/>
        <end position="391"/>
    </location>
</feature>
<evidence type="ECO:0000256" key="8">
    <source>
        <dbReference type="ARBA" id="ARBA00023136"/>
    </source>
</evidence>
<dbReference type="GO" id="GO:0015297">
    <property type="term" value="F:antiporter activity"/>
    <property type="evidence" value="ECO:0007669"/>
    <property type="project" value="InterPro"/>
</dbReference>
<evidence type="ECO:0000259" key="11">
    <source>
        <dbReference type="Pfam" id="PF00999"/>
    </source>
</evidence>
<feature type="transmembrane region" description="Helical" evidence="10">
    <location>
        <begin position="182"/>
        <end position="204"/>
    </location>
</feature>
<evidence type="ECO:0000256" key="3">
    <source>
        <dbReference type="ARBA" id="ARBA00022538"/>
    </source>
</evidence>
<dbReference type="Pfam" id="PF00999">
    <property type="entry name" value="Na_H_Exchanger"/>
    <property type="match status" value="1"/>
</dbReference>
<dbReference type="InterPro" id="IPR038770">
    <property type="entry name" value="Na+/solute_symporter_sf"/>
</dbReference>
<keyword evidence="5" id="KW-0630">Potassium</keyword>
<dbReference type="Pfam" id="PF23256">
    <property type="entry name" value="CHX17_2nd"/>
    <property type="match status" value="1"/>
</dbReference>
<dbReference type="GO" id="GO:0006813">
    <property type="term" value="P:potassium ion transport"/>
    <property type="evidence" value="ECO:0007669"/>
    <property type="project" value="UniProtKB-KW"/>
</dbReference>
<gene>
    <name evidence="14" type="ORF">GOBAR_AA17031</name>
</gene>
<dbReference type="PANTHER" id="PTHR32468">
    <property type="entry name" value="CATION/H + ANTIPORTER"/>
    <property type="match status" value="1"/>
</dbReference>
<dbReference type="AlphaFoldDB" id="A0A2P5XJX2"/>
<dbReference type="GO" id="GO:1902600">
    <property type="term" value="P:proton transmembrane transport"/>
    <property type="evidence" value="ECO:0007669"/>
    <property type="project" value="InterPro"/>
</dbReference>
<evidence type="ECO:0000256" key="4">
    <source>
        <dbReference type="ARBA" id="ARBA00022692"/>
    </source>
</evidence>
<sequence>MAMATTRAEDLIVCYSPKMVTAKGIWKGDNPLDYSIPLFILQMTIVVATTRIMVFVLKPLRQPRVVSEILVGRSNIRSIGARTGSRICQHNFSLKECDGRVQGFASTIFPSRSVMVLETMANVGLVYFLFLVGVEMDLTVLRKTGKRALAVAIGGMILPFVVGICFTIVLHDRKPKSLNTATYILLLGVTLSVTAFPVLARILFELKLINSEIGKLAMSSALLNVMCAWILLAFAIATADNDAKSFASLWVLLASVGFVVVCIVFVRPAITWMVGTTSEGELLSEFTICVILTGAMISGFITDAIGTHAVFGAFVFGLVIPNGALGVVLLEKLEDFVYGLLLPLFFAISGLKANFASIDSAQTLGVLAFITFLSCAGKIAGTMLITMFLRVPYNDGFILGVLMNAKGLFELIVLNIGKDRKVLDDESFSVMVIVAVVMTAIISPIVATMYKPTRSSVSYERRTLQRALHDGELRLLVCIHTHRNVPAIINLLEASNPTAKSPLCIYVLHLVELTGHASGMLIVHNARKSKYVPTAKNRTQAQSDNIINAFESFEQHSSFVSIHPRTAISPYNSIHEDICSVAEDKRVALVIIPFHKQQTVDGGMEGTNPAFGSVNQNLLAKAPCSVGILVDRGLSGSARVAANEVSRQVCVLFFGGPDDREALAYGWRMCENPGIALTVLRFVPGANATLSTMLPTDDPDNPNVLTVEATNSWENGLDDEYINDFRSKNDDDESIVYTENVVNSSEETVAAIRKLDKYHDLLIVGRGHGVMSPLTTGLTDWSECPELGAIGDILAESDFSSTVSVLVIQQYIGSSQHELTGSPHSTSQSYDELIHRRTWSPKKTDYI</sequence>
<accession>A0A2P5XJX2</accession>
<feature type="domain" description="Cation/H(+) antiporter C-terminal" evidence="13">
    <location>
        <begin position="648"/>
        <end position="813"/>
    </location>
</feature>
<keyword evidence="8 10" id="KW-0472">Membrane</keyword>
<dbReference type="GO" id="GO:0016020">
    <property type="term" value="C:membrane"/>
    <property type="evidence" value="ECO:0007669"/>
    <property type="project" value="UniProtKB-SubCell"/>
</dbReference>
<evidence type="ECO:0000256" key="1">
    <source>
        <dbReference type="ARBA" id="ARBA00004141"/>
    </source>
</evidence>
<dbReference type="InterPro" id="IPR050794">
    <property type="entry name" value="CPA2_transporter"/>
</dbReference>
<feature type="transmembrane region" description="Helical" evidence="10">
    <location>
        <begin position="282"/>
        <end position="302"/>
    </location>
</feature>
<dbReference type="PANTHER" id="PTHR32468:SF26">
    <property type="entry name" value="CATION_H(+) ANTIPORTER 15"/>
    <property type="match status" value="1"/>
</dbReference>
<evidence type="ECO:0000256" key="5">
    <source>
        <dbReference type="ARBA" id="ARBA00022958"/>
    </source>
</evidence>